<keyword evidence="7" id="KW-1185">Reference proteome</keyword>
<feature type="coiled-coil region" evidence="1">
    <location>
        <begin position="38"/>
        <end position="65"/>
    </location>
</feature>
<feature type="region of interest" description="Disordered" evidence="2">
    <location>
        <begin position="1"/>
        <end position="36"/>
    </location>
</feature>
<dbReference type="EMBL" id="CAJNOQ010007885">
    <property type="protein sequence ID" value="CAF1181920.1"/>
    <property type="molecule type" value="Genomic_DNA"/>
</dbReference>
<proteinExistence type="predicted"/>
<dbReference type="EMBL" id="CAJNOK010011928">
    <property type="protein sequence ID" value="CAF1151768.1"/>
    <property type="molecule type" value="Genomic_DNA"/>
</dbReference>
<evidence type="ECO:0000313" key="4">
    <source>
        <dbReference type="EMBL" id="CAF1181920.1"/>
    </source>
</evidence>
<name>A0A814UYP7_9BILA</name>
<evidence type="ECO:0000256" key="2">
    <source>
        <dbReference type="SAM" id="MobiDB-lite"/>
    </source>
</evidence>
<protein>
    <submittedName>
        <fullName evidence="4">Uncharacterized protein</fullName>
    </submittedName>
</protein>
<reference evidence="4" key="1">
    <citation type="submission" date="2021-02" db="EMBL/GenBank/DDBJ databases">
        <authorList>
            <person name="Nowell W R."/>
        </authorList>
    </citation>
    <scope>NUCLEOTIDE SEQUENCE</scope>
</reference>
<feature type="compositionally biased region" description="Basic and acidic residues" evidence="2">
    <location>
        <begin position="22"/>
        <end position="36"/>
    </location>
</feature>
<dbReference type="EMBL" id="CAJOBA010031483">
    <property type="protein sequence ID" value="CAF3959660.1"/>
    <property type="molecule type" value="Genomic_DNA"/>
</dbReference>
<evidence type="ECO:0000313" key="6">
    <source>
        <dbReference type="EMBL" id="CAF3959660.1"/>
    </source>
</evidence>
<dbReference type="Proteomes" id="UP000677228">
    <property type="component" value="Unassembled WGS sequence"/>
</dbReference>
<evidence type="ECO:0000256" key="1">
    <source>
        <dbReference type="SAM" id="Coils"/>
    </source>
</evidence>
<organism evidence="4 7">
    <name type="scientific">Didymodactylos carnosus</name>
    <dbReference type="NCBI Taxonomy" id="1234261"/>
    <lineage>
        <taxon>Eukaryota</taxon>
        <taxon>Metazoa</taxon>
        <taxon>Spiralia</taxon>
        <taxon>Gnathifera</taxon>
        <taxon>Rotifera</taxon>
        <taxon>Eurotatoria</taxon>
        <taxon>Bdelloidea</taxon>
        <taxon>Philodinida</taxon>
        <taxon>Philodinidae</taxon>
        <taxon>Didymodactylos</taxon>
    </lineage>
</organism>
<evidence type="ECO:0000313" key="7">
    <source>
        <dbReference type="Proteomes" id="UP000663829"/>
    </source>
</evidence>
<evidence type="ECO:0000313" key="3">
    <source>
        <dbReference type="EMBL" id="CAF1151768.1"/>
    </source>
</evidence>
<dbReference type="Proteomes" id="UP000681722">
    <property type="component" value="Unassembled WGS sequence"/>
</dbReference>
<sequence>LLEPIEQHRSQHPRTSTDDNESTLKPKETKTGKVDDKLQHLYTTLEELENEQAELKHKLGSSNLLSEENKRFKEENKMIRHEMSNVKMTRLPEPTSPVYEWIHGVLDHVKTVEDLKKTELDVASVMLPSTAQQVKQCLQNDDWKKTARNLIKACYPDEKFKNFTEFEAQHRTEATGILSEHPFLFIKRLNRYVFILEFLQAAFPFEGSTVTYTGLAVAISDMCRKRLYNDHKRNGTLQAQTTVQEQLGLSTLSTNEIVD</sequence>
<comment type="caution">
    <text evidence="4">The sequence shown here is derived from an EMBL/GenBank/DDBJ whole genome shotgun (WGS) entry which is preliminary data.</text>
</comment>
<dbReference type="Proteomes" id="UP000682733">
    <property type="component" value="Unassembled WGS sequence"/>
</dbReference>
<accession>A0A814UYP7</accession>
<dbReference type="EMBL" id="CAJOBC010007890">
    <property type="protein sequence ID" value="CAF3946457.1"/>
    <property type="molecule type" value="Genomic_DNA"/>
</dbReference>
<feature type="non-terminal residue" evidence="4">
    <location>
        <position position="259"/>
    </location>
</feature>
<dbReference type="AlphaFoldDB" id="A0A814UYP7"/>
<gene>
    <name evidence="4" type="ORF">GPM918_LOCUS22749</name>
    <name evidence="3" type="ORF">OVA965_LOCUS21639</name>
    <name evidence="5" type="ORF">SRO942_LOCUS22757</name>
    <name evidence="6" type="ORF">TMI583_LOCUS22343</name>
</gene>
<evidence type="ECO:0000313" key="5">
    <source>
        <dbReference type="EMBL" id="CAF3946457.1"/>
    </source>
</evidence>
<dbReference type="Proteomes" id="UP000663829">
    <property type="component" value="Unassembled WGS sequence"/>
</dbReference>
<keyword evidence="1" id="KW-0175">Coiled coil</keyword>